<dbReference type="InterPro" id="IPR044053">
    <property type="entry name" value="AsaB-like"/>
</dbReference>
<protein>
    <submittedName>
        <fullName evidence="2">Uncharacterized protein</fullName>
    </submittedName>
</protein>
<evidence type="ECO:0000313" key="2">
    <source>
        <dbReference type="EMBL" id="EGF97656.1"/>
    </source>
</evidence>
<gene>
    <name evidence="2" type="ORF">MELLADRAFT_69856</name>
</gene>
<dbReference type="PANTHER" id="PTHR34598:SF3">
    <property type="entry name" value="OXIDOREDUCTASE AN1597"/>
    <property type="match status" value="1"/>
</dbReference>
<evidence type="ECO:0000256" key="1">
    <source>
        <dbReference type="ARBA" id="ARBA00023604"/>
    </source>
</evidence>
<name>F4SCH6_MELLP</name>
<dbReference type="GeneID" id="18931343"/>
<dbReference type="EMBL" id="GL883208">
    <property type="protein sequence ID" value="EGF97656.1"/>
    <property type="molecule type" value="Genomic_DNA"/>
</dbReference>
<dbReference type="KEGG" id="mlr:MELLADRAFT_69856"/>
<dbReference type="NCBIfam" id="NF041278">
    <property type="entry name" value="CmcJ_NvfI_EfuI"/>
    <property type="match status" value="1"/>
</dbReference>
<organism evidence="3">
    <name type="scientific">Melampsora larici-populina (strain 98AG31 / pathotype 3-4-7)</name>
    <name type="common">Poplar leaf rust fungus</name>
    <dbReference type="NCBI Taxonomy" id="747676"/>
    <lineage>
        <taxon>Eukaryota</taxon>
        <taxon>Fungi</taxon>
        <taxon>Dikarya</taxon>
        <taxon>Basidiomycota</taxon>
        <taxon>Pucciniomycotina</taxon>
        <taxon>Pucciniomycetes</taxon>
        <taxon>Pucciniales</taxon>
        <taxon>Melampsoraceae</taxon>
        <taxon>Melampsora</taxon>
    </lineage>
</organism>
<reference evidence="3" key="1">
    <citation type="journal article" date="2011" name="Proc. Natl. Acad. Sci. U.S.A.">
        <title>Obligate biotrophy features unraveled by the genomic analysis of rust fungi.</title>
        <authorList>
            <person name="Duplessis S."/>
            <person name="Cuomo C.A."/>
            <person name="Lin Y.-C."/>
            <person name="Aerts A."/>
            <person name="Tisserant E."/>
            <person name="Veneault-Fourrey C."/>
            <person name="Joly D.L."/>
            <person name="Hacquard S."/>
            <person name="Amselem J."/>
            <person name="Cantarel B.L."/>
            <person name="Chiu R."/>
            <person name="Coutinho P.M."/>
            <person name="Feau N."/>
            <person name="Field M."/>
            <person name="Frey P."/>
            <person name="Gelhaye E."/>
            <person name="Goldberg J."/>
            <person name="Grabherr M.G."/>
            <person name="Kodira C.D."/>
            <person name="Kohler A."/>
            <person name="Kuees U."/>
            <person name="Lindquist E.A."/>
            <person name="Lucas S.M."/>
            <person name="Mago R."/>
            <person name="Mauceli E."/>
            <person name="Morin E."/>
            <person name="Murat C."/>
            <person name="Pangilinan J.L."/>
            <person name="Park R."/>
            <person name="Pearson M."/>
            <person name="Quesneville H."/>
            <person name="Rouhier N."/>
            <person name="Sakthikumar S."/>
            <person name="Salamov A.A."/>
            <person name="Schmutz J."/>
            <person name="Selles B."/>
            <person name="Shapiro H."/>
            <person name="Tanguay P."/>
            <person name="Tuskan G.A."/>
            <person name="Henrissat B."/>
            <person name="Van de Peer Y."/>
            <person name="Rouze P."/>
            <person name="Ellis J.G."/>
            <person name="Dodds P.N."/>
            <person name="Schein J.E."/>
            <person name="Zhong S."/>
            <person name="Hamelin R.C."/>
            <person name="Grigoriev I.V."/>
            <person name="Szabo L.J."/>
            <person name="Martin F."/>
        </authorList>
    </citation>
    <scope>NUCLEOTIDE SEQUENCE [LARGE SCALE GENOMIC DNA]</scope>
    <source>
        <strain evidence="3">98AG31 / pathotype 3-4-7</strain>
    </source>
</reference>
<dbReference type="VEuPathDB" id="FungiDB:MELLADRAFT_69856"/>
<comment type="similarity">
    <text evidence="1">Belongs to the asaB hydroxylase/desaturase family.</text>
</comment>
<dbReference type="RefSeq" id="XP_007419075.1">
    <property type="nucleotide sequence ID" value="XM_007419013.1"/>
</dbReference>
<dbReference type="PANTHER" id="PTHR34598">
    <property type="entry name" value="BLL6449 PROTEIN"/>
    <property type="match status" value="1"/>
</dbReference>
<proteinExistence type="inferred from homology"/>
<accession>F4SCH6</accession>
<keyword evidence="3" id="KW-1185">Reference proteome</keyword>
<dbReference type="HOGENOM" id="CLU_042688_2_2_1"/>
<evidence type="ECO:0000313" key="3">
    <source>
        <dbReference type="Proteomes" id="UP000001072"/>
    </source>
</evidence>
<dbReference type="Proteomes" id="UP000001072">
    <property type="component" value="Unassembled WGS sequence"/>
</dbReference>
<dbReference type="AlphaFoldDB" id="F4SCH6"/>
<dbReference type="GO" id="GO:0016491">
    <property type="term" value="F:oxidoreductase activity"/>
    <property type="evidence" value="ECO:0007669"/>
    <property type="project" value="InterPro"/>
</dbReference>
<sequence length="288" mass="33041">MRDSYAVDRTTLHQVPLRDLRTMDEVPNLETYGFTYVTKSPVVGIENLIEFSGAHQAALKANAVELVQKLTGSKTAIAFGGGYRDCNSPESSQSIRVIHSDMSPEGATWIKSEVQDLLFNSKDPREVEFGRHMTQGKDVVIYNVWRPLHTVQDNHLGFCRWDSLLKEDALQSHINPTKAGNALQPWRYREGQSWFFLSHQEPHEAFIFKQHDDRAKEDGHGINVPHASFTLKGYKGPSTRVSFEVKIIARIDPPIIKRIWYQLRKSVQSRLTKFNSIKSRNLEERKPR</sequence>
<dbReference type="OrthoDB" id="412788at2759"/>
<dbReference type="eggNOG" id="ENOG502S9MZ">
    <property type="taxonomic scope" value="Eukaryota"/>
</dbReference>
<dbReference type="InParanoid" id="F4SCH6"/>